<name>A0AAX4P9A0_9CHLO</name>
<dbReference type="Proteomes" id="UP001472866">
    <property type="component" value="Chromosome 06"/>
</dbReference>
<dbReference type="AlphaFoldDB" id="A0AAX4P9A0"/>
<feature type="region of interest" description="Disordered" evidence="1">
    <location>
        <begin position="1"/>
        <end position="20"/>
    </location>
</feature>
<keyword evidence="3" id="KW-1185">Reference proteome</keyword>
<proteinExistence type="predicted"/>
<protein>
    <recommendedName>
        <fullName evidence="4">F-box domain-containing protein</fullName>
    </recommendedName>
</protein>
<dbReference type="InterPro" id="IPR036047">
    <property type="entry name" value="F-box-like_dom_sf"/>
</dbReference>
<organism evidence="2 3">
    <name type="scientific">Chloropicon roscoffensis</name>
    <dbReference type="NCBI Taxonomy" id="1461544"/>
    <lineage>
        <taxon>Eukaryota</taxon>
        <taxon>Viridiplantae</taxon>
        <taxon>Chlorophyta</taxon>
        <taxon>Chloropicophyceae</taxon>
        <taxon>Chloropicales</taxon>
        <taxon>Chloropicaceae</taxon>
        <taxon>Chloropicon</taxon>
    </lineage>
</organism>
<sequence length="273" mass="31377">MARGAGEPSAKRAKVDEEEDPLVRRKEEVVRLLERARAKGKSNARAKKELLTLCAELEAKNEERLSHWRRLPPELWEKILDENDLLALHQNDLLALAMTCRFFRDTTKDLGKKLETSFDPEHLDHLVWLYEMETNLEPSHLLELRKSGKVESHSLDWFRWVCDTFEILPGFPLVDKRNQGAVSEGILVNYAALQSSDEILKWLIEKEGYELNEQTEFWAGMGGSLDVLEYIEFITTNGLNGHDKTKRAYTNTRVRNSATSLIGVYEGEGLQVH</sequence>
<evidence type="ECO:0000256" key="1">
    <source>
        <dbReference type="SAM" id="MobiDB-lite"/>
    </source>
</evidence>
<dbReference type="SUPFAM" id="SSF81383">
    <property type="entry name" value="F-box domain"/>
    <property type="match status" value="1"/>
</dbReference>
<evidence type="ECO:0008006" key="4">
    <source>
        <dbReference type="Google" id="ProtNLM"/>
    </source>
</evidence>
<dbReference type="EMBL" id="CP151506">
    <property type="protein sequence ID" value="WZN62789.1"/>
    <property type="molecule type" value="Genomic_DNA"/>
</dbReference>
<feature type="compositionally biased region" description="Basic and acidic residues" evidence="1">
    <location>
        <begin position="9"/>
        <end position="20"/>
    </location>
</feature>
<evidence type="ECO:0000313" key="3">
    <source>
        <dbReference type="Proteomes" id="UP001472866"/>
    </source>
</evidence>
<gene>
    <name evidence="2" type="ORF">HKI87_06g43310</name>
</gene>
<evidence type="ECO:0000313" key="2">
    <source>
        <dbReference type="EMBL" id="WZN62789.1"/>
    </source>
</evidence>
<dbReference type="CDD" id="cd09917">
    <property type="entry name" value="F-box_SF"/>
    <property type="match status" value="1"/>
</dbReference>
<reference evidence="2 3" key="1">
    <citation type="submission" date="2024-03" db="EMBL/GenBank/DDBJ databases">
        <title>Complete genome sequence of the green alga Chloropicon roscoffensis RCC1871.</title>
        <authorList>
            <person name="Lemieux C."/>
            <person name="Pombert J.-F."/>
            <person name="Otis C."/>
            <person name="Turmel M."/>
        </authorList>
    </citation>
    <scope>NUCLEOTIDE SEQUENCE [LARGE SCALE GENOMIC DNA]</scope>
    <source>
        <strain evidence="2 3">RCC1871</strain>
    </source>
</reference>
<accession>A0AAX4P9A0</accession>